<accession>A0A8T1U2K1</accession>
<sequence>RFVGGISQSVNHSCPPNGFVERNAGEEITIEYGKEFVRPGVRTILYTIVSGTD</sequence>
<comment type="caution">
    <text evidence="1">The sequence shown here is derived from an EMBL/GenBank/DDBJ whole genome shotgun (WGS) entry which is preliminary data.</text>
</comment>
<protein>
    <recommendedName>
        <fullName evidence="3">SET domain-containing protein</fullName>
    </recommendedName>
</protein>
<dbReference type="Proteomes" id="UP000688947">
    <property type="component" value="Unassembled WGS sequence"/>
</dbReference>
<name>A0A8T1U2K1_9STRA</name>
<organism evidence="1 2">
    <name type="scientific">Phytophthora cactorum</name>
    <dbReference type="NCBI Taxonomy" id="29920"/>
    <lineage>
        <taxon>Eukaryota</taxon>
        <taxon>Sar</taxon>
        <taxon>Stramenopiles</taxon>
        <taxon>Oomycota</taxon>
        <taxon>Peronosporomycetes</taxon>
        <taxon>Peronosporales</taxon>
        <taxon>Peronosporaceae</taxon>
        <taxon>Phytophthora</taxon>
    </lineage>
</organism>
<reference evidence="1" key="1">
    <citation type="submission" date="2021-01" db="EMBL/GenBank/DDBJ databases">
        <title>Phytophthora aleatoria, a newly-described species from Pinus radiata is distinct from Phytophthora cactorum isolates based on comparative genomics.</title>
        <authorList>
            <person name="Mcdougal R."/>
            <person name="Panda P."/>
            <person name="Williams N."/>
            <person name="Studholme D.J."/>
        </authorList>
    </citation>
    <scope>NUCLEOTIDE SEQUENCE</scope>
    <source>
        <strain evidence="1">NZFS 3830</strain>
    </source>
</reference>
<feature type="non-terminal residue" evidence="1">
    <location>
        <position position="1"/>
    </location>
</feature>
<evidence type="ECO:0000313" key="1">
    <source>
        <dbReference type="EMBL" id="KAG6951086.1"/>
    </source>
</evidence>
<dbReference type="AlphaFoldDB" id="A0A8T1U2K1"/>
<proteinExistence type="predicted"/>
<gene>
    <name evidence="1" type="ORF">JG687_00013827</name>
</gene>
<dbReference type="EMBL" id="JAENGZ010001054">
    <property type="protein sequence ID" value="KAG6951086.1"/>
    <property type="molecule type" value="Genomic_DNA"/>
</dbReference>
<evidence type="ECO:0000313" key="2">
    <source>
        <dbReference type="Proteomes" id="UP000688947"/>
    </source>
</evidence>
<evidence type="ECO:0008006" key="3">
    <source>
        <dbReference type="Google" id="ProtNLM"/>
    </source>
</evidence>